<dbReference type="STRING" id="1173111.SAMN05444955_102256"/>
<accession>A0A1H8BLY5</accession>
<protein>
    <submittedName>
        <fullName evidence="1">Uncharacterized protein</fullName>
    </submittedName>
</protein>
<evidence type="ECO:0000313" key="1">
    <source>
        <dbReference type="EMBL" id="SEM83806.1"/>
    </source>
</evidence>
<evidence type="ECO:0000313" key="2">
    <source>
        <dbReference type="Proteomes" id="UP000199695"/>
    </source>
</evidence>
<proteinExistence type="predicted"/>
<dbReference type="Proteomes" id="UP000199695">
    <property type="component" value="Unassembled WGS sequence"/>
</dbReference>
<gene>
    <name evidence="1" type="ORF">SAMN05444955_102256</name>
</gene>
<name>A0A1H8BLY5_9BACL</name>
<dbReference type="EMBL" id="FOCQ01000002">
    <property type="protein sequence ID" value="SEM83806.1"/>
    <property type="molecule type" value="Genomic_DNA"/>
</dbReference>
<sequence length="57" mass="6585">MMKKDFQILLHLLFEVGMVNYLLKFSCRMIGLLEQALNKLRKQRVISGTISGLARAF</sequence>
<keyword evidence="2" id="KW-1185">Reference proteome</keyword>
<organism evidence="1 2">
    <name type="scientific">Lihuaxuella thermophila</name>
    <dbReference type="NCBI Taxonomy" id="1173111"/>
    <lineage>
        <taxon>Bacteria</taxon>
        <taxon>Bacillati</taxon>
        <taxon>Bacillota</taxon>
        <taxon>Bacilli</taxon>
        <taxon>Bacillales</taxon>
        <taxon>Thermoactinomycetaceae</taxon>
        <taxon>Lihuaxuella</taxon>
    </lineage>
</organism>
<reference evidence="1 2" key="1">
    <citation type="submission" date="2016-10" db="EMBL/GenBank/DDBJ databases">
        <authorList>
            <person name="de Groot N.N."/>
        </authorList>
    </citation>
    <scope>NUCLEOTIDE SEQUENCE [LARGE SCALE GENOMIC DNA]</scope>
    <source>
        <strain evidence="1 2">DSM 46701</strain>
    </source>
</reference>
<dbReference type="AlphaFoldDB" id="A0A1H8BLY5"/>